<dbReference type="Proteomes" id="UP000176650">
    <property type="component" value="Unassembled WGS sequence"/>
</dbReference>
<organism evidence="1 2">
    <name type="scientific">Candidatus Azambacteria bacterium RIFCSPLOWO2_01_FULL_46_25</name>
    <dbReference type="NCBI Taxonomy" id="1797298"/>
    <lineage>
        <taxon>Bacteria</taxon>
        <taxon>Candidatus Azamiibacteriota</taxon>
    </lineage>
</organism>
<evidence type="ECO:0000313" key="1">
    <source>
        <dbReference type="EMBL" id="OGD34130.1"/>
    </source>
</evidence>
<reference evidence="1 2" key="1">
    <citation type="journal article" date="2016" name="Nat. Commun.">
        <title>Thousands of microbial genomes shed light on interconnected biogeochemical processes in an aquifer system.</title>
        <authorList>
            <person name="Anantharaman K."/>
            <person name="Brown C.T."/>
            <person name="Hug L.A."/>
            <person name="Sharon I."/>
            <person name="Castelle C.J."/>
            <person name="Probst A.J."/>
            <person name="Thomas B.C."/>
            <person name="Singh A."/>
            <person name="Wilkins M.J."/>
            <person name="Karaoz U."/>
            <person name="Brodie E.L."/>
            <person name="Williams K.H."/>
            <person name="Hubbard S.S."/>
            <person name="Banfield J.F."/>
        </authorList>
    </citation>
    <scope>NUCLEOTIDE SEQUENCE [LARGE SCALE GENOMIC DNA]</scope>
</reference>
<comment type="caution">
    <text evidence="1">The sequence shown here is derived from an EMBL/GenBank/DDBJ whole genome shotgun (WGS) entry which is preliminary data.</text>
</comment>
<name>A0A1F5BU53_9BACT</name>
<accession>A0A1F5BU53</accession>
<protein>
    <submittedName>
        <fullName evidence="1">Uncharacterized protein</fullName>
    </submittedName>
</protein>
<dbReference type="AlphaFoldDB" id="A0A1F5BU53"/>
<proteinExistence type="predicted"/>
<dbReference type="STRING" id="1797298.A2988_01470"/>
<sequence length="74" mass="8892">MFHASCFTFHDFYQLDRFTPGISPRETISRKQILHRSNAPMYPRFLPQRKQRFTFRVENFGVFFDLAMVDVLGM</sequence>
<dbReference type="EMBL" id="MEYS01000002">
    <property type="protein sequence ID" value="OGD34130.1"/>
    <property type="molecule type" value="Genomic_DNA"/>
</dbReference>
<gene>
    <name evidence="1" type="ORF">A2988_01470</name>
</gene>
<evidence type="ECO:0000313" key="2">
    <source>
        <dbReference type="Proteomes" id="UP000176650"/>
    </source>
</evidence>